<dbReference type="PANTHER" id="PTHR43725:SF31">
    <property type="entry name" value="UDP-GLUCOSE 4-EPIMERASE"/>
    <property type="match status" value="1"/>
</dbReference>
<evidence type="ECO:0000256" key="1">
    <source>
        <dbReference type="ARBA" id="ARBA00000014"/>
    </source>
</evidence>
<dbReference type="PANTHER" id="PTHR43725">
    <property type="entry name" value="UDP-GLUCOSE 4-EPIMERASE"/>
    <property type="match status" value="1"/>
</dbReference>
<keyword evidence="7" id="KW-0119">Carbohydrate metabolism</keyword>
<keyword evidence="9" id="KW-1185">Reference proteome</keyword>
<comment type="subunit">
    <text evidence="7">Homodimer.</text>
</comment>
<keyword evidence="5" id="KW-0299">Galactose metabolism</keyword>
<comment type="similarity">
    <text evidence="7">Belongs to the NAD(P)-dependent epimerase/dehydratase family.</text>
</comment>
<dbReference type="Proteomes" id="UP000504615">
    <property type="component" value="Unplaced"/>
</dbReference>
<evidence type="ECO:0000259" key="8">
    <source>
        <dbReference type="Pfam" id="PF16363"/>
    </source>
</evidence>
<evidence type="ECO:0000313" key="10">
    <source>
        <dbReference type="RefSeq" id="XP_011633842.1"/>
    </source>
</evidence>
<dbReference type="Gene3D" id="3.90.25.10">
    <property type="entry name" value="UDP-galactose 4-epimerase, domain 1"/>
    <property type="match status" value="1"/>
</dbReference>
<evidence type="ECO:0000256" key="7">
    <source>
        <dbReference type="RuleBase" id="RU366046"/>
    </source>
</evidence>
<evidence type="ECO:0000256" key="4">
    <source>
        <dbReference type="ARBA" id="ARBA00023027"/>
    </source>
</evidence>
<dbReference type="GO" id="GO:0003978">
    <property type="term" value="F:UDP-glucose 4-epimerase activity"/>
    <property type="evidence" value="ECO:0007669"/>
    <property type="project" value="UniProtKB-UniRule"/>
</dbReference>
<dbReference type="InterPro" id="IPR005886">
    <property type="entry name" value="UDP_G4E"/>
</dbReference>
<comment type="function">
    <text evidence="3">Catalyzes two distinct but analogous reactions: the reversible epimerization of UDP-glucose to UDP-galactose and the reversible epimerization of UDP-N-acetylglucosamine to UDP-N-acetylgalactosamine. The reaction with UDP-Gal plays a critical role in the Leloir pathway of galactose catabolism in which galactose is converted to the glycolytic intermediate glucose 6-phosphate. It contributes to the catabolism of dietary galactose and enables the endogenous biosynthesis of both UDP-Gal and UDP-GalNAc when exogenous sources are limited. Both UDP-sugar interconversions are important in the synthesis of glycoproteins and glycolipids.</text>
</comment>
<dbReference type="OrthoDB" id="9402762at2759"/>
<accession>A0A6I9VXC0</accession>
<evidence type="ECO:0000256" key="3">
    <source>
        <dbReference type="ARBA" id="ARBA00002760"/>
    </source>
</evidence>
<dbReference type="GO" id="GO:0033499">
    <property type="term" value="P:galactose catabolic process via UDP-galactose, Leloir pathway"/>
    <property type="evidence" value="ECO:0007669"/>
    <property type="project" value="TreeGrafter"/>
</dbReference>
<sequence length="364" mass="40988">MTADWRAIFVTGGAGYIGSHCIVELLERGYDVVAIDNFANSVTETDGESAALKRVEQITGKKVTFYNCDLLDREKLEIIFNQHKIDCVIHFAAIKAVGESMQVPLHYYRNNIIGAINLLEVMKAAGCFQLVFSSSCTVYGEPTELPITEEHETGNITNVYGRTKYFIEEMLKDISRAEKSWNIISLRYFNPVGAHRSGLIGEDPTKPFTNLMPYIAQVALRHKPELIIFGGDYPTDDGTGVRDYIHVMDLAAGHVAALNALHKQHLRLKIYNLGTGKGVTVLELIKTFEKVTGATVPYIIKERREGDIVSMYANTDLAKKELGWTAKYNVEQMCQDFWRWQKMNPYGYRTSVKNGTTEHLNNTS</sequence>
<dbReference type="GO" id="GO:0003974">
    <property type="term" value="F:UDP-N-acetylglucosamine 4-epimerase activity"/>
    <property type="evidence" value="ECO:0007669"/>
    <property type="project" value="UniProtKB-EC"/>
</dbReference>
<dbReference type="NCBIfam" id="NF007956">
    <property type="entry name" value="PRK10675.1"/>
    <property type="match status" value="1"/>
</dbReference>
<name>A0A6I9VXC0_9HYME</name>
<protein>
    <recommendedName>
        <fullName evidence="7">UDP-glucose 4-epimerase</fullName>
        <ecNumber evidence="7">5.1.3.2</ecNumber>
    </recommendedName>
</protein>
<comment type="catalytic activity">
    <reaction evidence="7">
        <text>UDP-alpha-D-glucose = UDP-alpha-D-galactose</text>
        <dbReference type="Rhea" id="RHEA:22168"/>
        <dbReference type="ChEBI" id="CHEBI:58885"/>
        <dbReference type="ChEBI" id="CHEBI:66914"/>
        <dbReference type="EC" id="5.1.3.2"/>
    </reaction>
</comment>
<keyword evidence="6 7" id="KW-0413">Isomerase</keyword>
<organism evidence="9 10">
    <name type="scientific">Pogonomyrmex barbatus</name>
    <name type="common">red harvester ant</name>
    <dbReference type="NCBI Taxonomy" id="144034"/>
    <lineage>
        <taxon>Eukaryota</taxon>
        <taxon>Metazoa</taxon>
        <taxon>Ecdysozoa</taxon>
        <taxon>Arthropoda</taxon>
        <taxon>Hexapoda</taxon>
        <taxon>Insecta</taxon>
        <taxon>Pterygota</taxon>
        <taxon>Neoptera</taxon>
        <taxon>Endopterygota</taxon>
        <taxon>Hymenoptera</taxon>
        <taxon>Apocrita</taxon>
        <taxon>Aculeata</taxon>
        <taxon>Formicoidea</taxon>
        <taxon>Formicidae</taxon>
        <taxon>Myrmicinae</taxon>
        <taxon>Pogonomyrmex</taxon>
    </lineage>
</organism>
<dbReference type="NCBIfam" id="TIGR01179">
    <property type="entry name" value="galE"/>
    <property type="match status" value="1"/>
</dbReference>
<dbReference type="KEGG" id="pbar:105425015"/>
<keyword evidence="4 7" id="KW-0520">NAD</keyword>
<reference evidence="10" key="1">
    <citation type="submission" date="2025-08" db="UniProtKB">
        <authorList>
            <consortium name="RefSeq"/>
        </authorList>
    </citation>
    <scope>IDENTIFICATION</scope>
</reference>
<dbReference type="EC" id="5.1.3.2" evidence="7"/>
<evidence type="ECO:0000313" key="9">
    <source>
        <dbReference type="Proteomes" id="UP000504615"/>
    </source>
</evidence>
<evidence type="ECO:0000256" key="2">
    <source>
        <dbReference type="ARBA" id="ARBA00001911"/>
    </source>
</evidence>
<evidence type="ECO:0000256" key="6">
    <source>
        <dbReference type="ARBA" id="ARBA00023235"/>
    </source>
</evidence>
<comment type="cofactor">
    <cofactor evidence="2 7">
        <name>NAD(+)</name>
        <dbReference type="ChEBI" id="CHEBI:57540"/>
    </cofactor>
</comment>
<dbReference type="UniPathway" id="UPA00214"/>
<proteinExistence type="inferred from homology"/>
<dbReference type="PRINTS" id="PR01713">
    <property type="entry name" value="NUCEPIMERASE"/>
</dbReference>
<comment type="catalytic activity">
    <reaction evidence="1">
        <text>UDP-N-acetyl-alpha-D-glucosamine = UDP-N-acetyl-alpha-D-galactosamine</text>
        <dbReference type="Rhea" id="RHEA:20517"/>
        <dbReference type="ChEBI" id="CHEBI:57705"/>
        <dbReference type="ChEBI" id="CHEBI:67138"/>
        <dbReference type="EC" id="5.1.3.7"/>
    </reaction>
</comment>
<dbReference type="AlphaFoldDB" id="A0A6I9VXC0"/>
<dbReference type="GO" id="GO:0005829">
    <property type="term" value="C:cytosol"/>
    <property type="evidence" value="ECO:0007669"/>
    <property type="project" value="TreeGrafter"/>
</dbReference>
<evidence type="ECO:0000256" key="5">
    <source>
        <dbReference type="ARBA" id="ARBA00023144"/>
    </source>
</evidence>
<dbReference type="SUPFAM" id="SSF51735">
    <property type="entry name" value="NAD(P)-binding Rossmann-fold domains"/>
    <property type="match status" value="1"/>
</dbReference>
<dbReference type="InterPro" id="IPR036291">
    <property type="entry name" value="NAD(P)-bd_dom_sf"/>
</dbReference>
<dbReference type="InterPro" id="IPR016040">
    <property type="entry name" value="NAD(P)-bd_dom"/>
</dbReference>
<feature type="domain" description="NAD(P)-binding" evidence="8">
    <location>
        <begin position="9"/>
        <end position="336"/>
    </location>
</feature>
<gene>
    <name evidence="10" type="primary">LOC105425015</name>
</gene>
<comment type="pathway">
    <text evidence="7">Carbohydrate metabolism; galactose metabolism.</text>
</comment>
<dbReference type="Gene3D" id="3.40.50.720">
    <property type="entry name" value="NAD(P)-binding Rossmann-like Domain"/>
    <property type="match status" value="1"/>
</dbReference>
<dbReference type="GeneID" id="105425015"/>
<dbReference type="CDD" id="cd05247">
    <property type="entry name" value="UDP_G4E_1_SDR_e"/>
    <property type="match status" value="1"/>
</dbReference>
<dbReference type="Pfam" id="PF16363">
    <property type="entry name" value="GDP_Man_Dehyd"/>
    <property type="match status" value="1"/>
</dbReference>
<dbReference type="RefSeq" id="XP_011633842.1">
    <property type="nucleotide sequence ID" value="XM_011635540.2"/>
</dbReference>